<feature type="transmembrane region" description="Helical" evidence="2">
    <location>
        <begin position="453"/>
        <end position="474"/>
    </location>
</feature>
<feature type="transmembrane region" description="Helical" evidence="2">
    <location>
        <begin position="518"/>
        <end position="540"/>
    </location>
</feature>
<evidence type="ECO:0000256" key="1">
    <source>
        <dbReference type="ARBA" id="ARBA00004141"/>
    </source>
</evidence>
<sequence length="644" mass="70104">MPTPKQNEPRKSILVVPSRVVSRPDDVEGGEETEIAAQISVPQEGGWGWIVVIASFWCAMILDGIVFTFGSLLSDMTNQLGVSESLVLLINSVAIALYFFCGPLASAFINRFGFRACAMSGSVICSCSLFLCYFVTNYFLLIVFYGVLAGFGYCLINMASALVVGFYFEKLRSIALSLATSGSSAGVSALFPLNDYLVGLAGWQTTTLLHSGLLGTIFFVSMAFRPLLSLTVIKTSDDPTRTVTYLPNLSKVAVPSAPSSSKIEGLKPTAAERLFSAVSNVNFPTAAAVVEDELTKPSTQPGPSTAAASKLTLTAHHPQGVSRRHIKQVQSLMSRTSVQDKTKNIEVVINVEERPKKRSCWARLCHWEEHVPQSRPLYRDDAFYDGNIEKLPIYQKSMMDTGAEAKTGLEYQLAVSRAITAGDLHEHRGVFTTAARRVLATMMDPALLKRRSFLVLSCSGFLVYLGFLVPYIYIKERSLNIGIDQNNATILVSVLGIANAMGRLVVGALAAKIDPLKLYTVACFVGGLSTILSNCSYNMYYQYGYVSVYGFFAINLVSLRSMVIVSMFGLDKLTSATGMMLLFVGCGSLISTPLAGVIKSQYGYSMAFYVAGIFIVGSGFVSLSIYSLIKKERLKERLPERPAK</sequence>
<dbReference type="Pfam" id="PF07690">
    <property type="entry name" value="MFS_1"/>
    <property type="match status" value="2"/>
</dbReference>
<dbReference type="PANTHER" id="PTHR11360">
    <property type="entry name" value="MONOCARBOXYLATE TRANSPORTER"/>
    <property type="match status" value="1"/>
</dbReference>
<gene>
    <name evidence="4" type="ORF">CHILSU_LOCUS1934</name>
</gene>
<comment type="subcellular location">
    <subcellularLocation>
        <location evidence="1">Membrane</location>
        <topology evidence="1">Multi-pass membrane protein</topology>
    </subcellularLocation>
</comment>
<feature type="transmembrane region" description="Helical" evidence="2">
    <location>
        <begin position="85"/>
        <end position="109"/>
    </location>
</feature>
<organism evidence="4 5">
    <name type="scientific">Chilo suppressalis</name>
    <name type="common">Asiatic rice borer moth</name>
    <dbReference type="NCBI Taxonomy" id="168631"/>
    <lineage>
        <taxon>Eukaryota</taxon>
        <taxon>Metazoa</taxon>
        <taxon>Ecdysozoa</taxon>
        <taxon>Arthropoda</taxon>
        <taxon>Hexapoda</taxon>
        <taxon>Insecta</taxon>
        <taxon>Pterygota</taxon>
        <taxon>Neoptera</taxon>
        <taxon>Endopterygota</taxon>
        <taxon>Lepidoptera</taxon>
        <taxon>Glossata</taxon>
        <taxon>Ditrysia</taxon>
        <taxon>Pyraloidea</taxon>
        <taxon>Crambidae</taxon>
        <taxon>Crambinae</taxon>
        <taxon>Chilo</taxon>
    </lineage>
</organism>
<evidence type="ECO:0000313" key="5">
    <source>
        <dbReference type="Proteomes" id="UP001153292"/>
    </source>
</evidence>
<feature type="transmembrane region" description="Helical" evidence="2">
    <location>
        <begin position="174"/>
        <end position="193"/>
    </location>
</feature>
<dbReference type="InterPro" id="IPR036259">
    <property type="entry name" value="MFS_trans_sf"/>
</dbReference>
<accession>A0ABN8B0J4</accession>
<keyword evidence="2" id="KW-0812">Transmembrane</keyword>
<feature type="transmembrane region" description="Helical" evidence="2">
    <location>
        <begin position="546"/>
        <end position="568"/>
    </location>
</feature>
<dbReference type="Proteomes" id="UP001153292">
    <property type="component" value="Chromosome 12"/>
</dbReference>
<dbReference type="EMBL" id="OU963905">
    <property type="protein sequence ID" value="CAH0398809.1"/>
    <property type="molecule type" value="Genomic_DNA"/>
</dbReference>
<feature type="transmembrane region" description="Helical" evidence="2">
    <location>
        <begin position="47"/>
        <end position="73"/>
    </location>
</feature>
<proteinExistence type="predicted"/>
<name>A0ABN8B0J4_CHISP</name>
<dbReference type="InterPro" id="IPR020846">
    <property type="entry name" value="MFS_dom"/>
</dbReference>
<feature type="transmembrane region" description="Helical" evidence="2">
    <location>
        <begin position="580"/>
        <end position="598"/>
    </location>
</feature>
<feature type="transmembrane region" description="Helical" evidence="2">
    <location>
        <begin position="213"/>
        <end position="233"/>
    </location>
</feature>
<keyword evidence="2" id="KW-0472">Membrane</keyword>
<evidence type="ECO:0000313" key="4">
    <source>
        <dbReference type="EMBL" id="CAH0398809.1"/>
    </source>
</evidence>
<feature type="transmembrane region" description="Helical" evidence="2">
    <location>
        <begin position="116"/>
        <end position="136"/>
    </location>
</feature>
<dbReference type="Gene3D" id="1.20.1250.20">
    <property type="entry name" value="MFS general substrate transporter like domains"/>
    <property type="match status" value="2"/>
</dbReference>
<feature type="domain" description="Major facilitator superfamily (MFS) profile" evidence="3">
    <location>
        <begin position="452"/>
        <end position="644"/>
    </location>
</feature>
<dbReference type="PROSITE" id="PS50850">
    <property type="entry name" value="MFS"/>
    <property type="match status" value="1"/>
</dbReference>
<dbReference type="InterPro" id="IPR050327">
    <property type="entry name" value="Proton-linked_MCT"/>
</dbReference>
<dbReference type="PANTHER" id="PTHR11360:SF238">
    <property type="entry name" value="SD10469P"/>
    <property type="match status" value="1"/>
</dbReference>
<evidence type="ECO:0000256" key="2">
    <source>
        <dbReference type="SAM" id="Phobius"/>
    </source>
</evidence>
<feature type="transmembrane region" description="Helical" evidence="2">
    <location>
        <begin position="142"/>
        <end position="167"/>
    </location>
</feature>
<feature type="transmembrane region" description="Helical" evidence="2">
    <location>
        <begin position="604"/>
        <end position="629"/>
    </location>
</feature>
<keyword evidence="2" id="KW-1133">Transmembrane helix</keyword>
<evidence type="ECO:0000259" key="3">
    <source>
        <dbReference type="PROSITE" id="PS50850"/>
    </source>
</evidence>
<feature type="transmembrane region" description="Helical" evidence="2">
    <location>
        <begin position="486"/>
        <end position="506"/>
    </location>
</feature>
<dbReference type="InterPro" id="IPR011701">
    <property type="entry name" value="MFS"/>
</dbReference>
<keyword evidence="5" id="KW-1185">Reference proteome</keyword>
<reference evidence="4" key="1">
    <citation type="submission" date="2021-12" db="EMBL/GenBank/DDBJ databases">
        <authorList>
            <person name="King R."/>
        </authorList>
    </citation>
    <scope>NUCLEOTIDE SEQUENCE</scope>
</reference>
<protein>
    <recommendedName>
        <fullName evidence="3">Major facilitator superfamily (MFS) profile domain-containing protein</fullName>
    </recommendedName>
</protein>
<dbReference type="SUPFAM" id="SSF103473">
    <property type="entry name" value="MFS general substrate transporter"/>
    <property type="match status" value="1"/>
</dbReference>